<dbReference type="Gene3D" id="3.15.10.30">
    <property type="entry name" value="Haemolymph juvenile hormone binding protein"/>
    <property type="match status" value="1"/>
</dbReference>
<gene>
    <name evidence="4" type="ORF">RN001_010285</name>
</gene>
<sequence length="239" mass="26871">MFSVISVKSEKKLPSNFQRCTHSDVGFNECLRVAMEDAIKKLAKGNKQLHIPPLEPIYIPSATIKEGSGAVHVVQKYTDLKIHGISSSTITKVVTAHRKDKIEIIANVTAPQYVLDANYDFDGQLLVFPIVGVGKSKITLFNVRSDWTFSGEYDMKNNQPFLTIKTFQVSLNPDKVNYVFENLFNGNEALSNQIHTVLNENWKDVFEDVKQGYEELIGTVCKSVANQIFTKIPANKIFL</sequence>
<evidence type="ECO:0000256" key="2">
    <source>
        <dbReference type="ARBA" id="ARBA00023108"/>
    </source>
</evidence>
<dbReference type="InterPro" id="IPR038606">
    <property type="entry name" value="To_sf"/>
</dbReference>
<dbReference type="GO" id="GO:0005615">
    <property type="term" value="C:extracellular space"/>
    <property type="evidence" value="ECO:0007669"/>
    <property type="project" value="TreeGrafter"/>
</dbReference>
<dbReference type="PANTHER" id="PTHR11008">
    <property type="entry name" value="PROTEIN TAKEOUT-LIKE PROTEIN"/>
    <property type="match status" value="1"/>
</dbReference>
<protein>
    <submittedName>
        <fullName evidence="4">Uncharacterized protein</fullName>
    </submittedName>
</protein>
<dbReference type="Pfam" id="PF06585">
    <property type="entry name" value="JHBP"/>
    <property type="match status" value="1"/>
</dbReference>
<dbReference type="PANTHER" id="PTHR11008:SF32">
    <property type="entry name" value="CIRCADIAN CLOCK-CONTROLLED PROTEIN DAYWAKE-RELATED"/>
    <property type="match status" value="1"/>
</dbReference>
<keyword evidence="2" id="KW-0090">Biological rhythms</keyword>
<dbReference type="AlphaFoldDB" id="A0AAN7P687"/>
<evidence type="ECO:0000313" key="4">
    <source>
        <dbReference type="EMBL" id="KAK4877779.1"/>
    </source>
</evidence>
<name>A0AAN7P687_9COLE</name>
<organism evidence="4 5">
    <name type="scientific">Aquatica leii</name>
    <dbReference type="NCBI Taxonomy" id="1421715"/>
    <lineage>
        <taxon>Eukaryota</taxon>
        <taxon>Metazoa</taxon>
        <taxon>Ecdysozoa</taxon>
        <taxon>Arthropoda</taxon>
        <taxon>Hexapoda</taxon>
        <taxon>Insecta</taxon>
        <taxon>Pterygota</taxon>
        <taxon>Neoptera</taxon>
        <taxon>Endopterygota</taxon>
        <taxon>Coleoptera</taxon>
        <taxon>Polyphaga</taxon>
        <taxon>Elateriformia</taxon>
        <taxon>Elateroidea</taxon>
        <taxon>Lampyridae</taxon>
        <taxon>Luciolinae</taxon>
        <taxon>Aquatica</taxon>
    </lineage>
</organism>
<dbReference type="EMBL" id="JARPUR010000004">
    <property type="protein sequence ID" value="KAK4877779.1"/>
    <property type="molecule type" value="Genomic_DNA"/>
</dbReference>
<comment type="caution">
    <text evidence="4">The sequence shown here is derived from an EMBL/GenBank/DDBJ whole genome shotgun (WGS) entry which is preliminary data.</text>
</comment>
<comment type="similarity">
    <text evidence="3">Belongs to the TO family.</text>
</comment>
<reference evidence="5" key="1">
    <citation type="submission" date="2023-01" db="EMBL/GenBank/DDBJ databases">
        <title>Key to firefly adult light organ development and bioluminescence: homeobox transcription factors regulate luciferase expression and transportation to peroxisome.</title>
        <authorList>
            <person name="Fu X."/>
        </authorList>
    </citation>
    <scope>NUCLEOTIDE SEQUENCE [LARGE SCALE GENOMIC DNA]</scope>
</reference>
<keyword evidence="5" id="KW-1185">Reference proteome</keyword>
<evidence type="ECO:0000256" key="1">
    <source>
        <dbReference type="ARBA" id="ARBA00022729"/>
    </source>
</evidence>
<dbReference type="FunFam" id="3.15.10.30:FF:000001">
    <property type="entry name" value="Takeout-like protein 1"/>
    <property type="match status" value="1"/>
</dbReference>
<keyword evidence="1" id="KW-0732">Signal</keyword>
<dbReference type="SMART" id="SM00700">
    <property type="entry name" value="JHBP"/>
    <property type="match status" value="1"/>
</dbReference>
<evidence type="ECO:0000256" key="3">
    <source>
        <dbReference type="ARBA" id="ARBA00060902"/>
    </source>
</evidence>
<accession>A0AAN7P687</accession>
<dbReference type="Proteomes" id="UP001353858">
    <property type="component" value="Unassembled WGS sequence"/>
</dbReference>
<proteinExistence type="inferred from homology"/>
<evidence type="ECO:0000313" key="5">
    <source>
        <dbReference type="Proteomes" id="UP001353858"/>
    </source>
</evidence>
<dbReference type="GO" id="GO:0007623">
    <property type="term" value="P:circadian rhythm"/>
    <property type="evidence" value="ECO:0007669"/>
    <property type="project" value="UniProtKB-ARBA"/>
</dbReference>
<dbReference type="InterPro" id="IPR010562">
    <property type="entry name" value="Haemolymph_juvenile_hormone-bd"/>
</dbReference>